<dbReference type="RefSeq" id="XP_065644758.1">
    <property type="nucleotide sequence ID" value="XM_065788686.1"/>
</dbReference>
<evidence type="ECO:0000256" key="4">
    <source>
        <dbReference type="ARBA" id="ARBA00010956"/>
    </source>
</evidence>
<evidence type="ECO:0000259" key="14">
    <source>
        <dbReference type="PROSITE" id="PS51377"/>
    </source>
</evidence>
<evidence type="ECO:0000256" key="2">
    <source>
        <dbReference type="ARBA" id="ARBA00004245"/>
    </source>
</evidence>
<keyword evidence="8" id="KW-0677">Repeat</keyword>
<name>A0ABM4B7C1_HYDVU</name>
<dbReference type="Pfam" id="PF16474">
    <property type="entry name" value="KIND"/>
    <property type="match status" value="1"/>
</dbReference>
<evidence type="ECO:0000256" key="1">
    <source>
        <dbReference type="ARBA" id="ARBA00004180"/>
    </source>
</evidence>
<dbReference type="SMART" id="SM00750">
    <property type="entry name" value="KIND"/>
    <property type="match status" value="1"/>
</dbReference>
<evidence type="ECO:0000256" key="9">
    <source>
        <dbReference type="ARBA" id="ARBA00022927"/>
    </source>
</evidence>
<keyword evidence="11" id="KW-0009">Actin-binding</keyword>
<sequence length="568" mass="66452">MQLIEVLRLFDSPLSQEQCWAICYGACRTLNKKRAEDFQRHEKIKYIISFESLLLTQRGEIEILHSEPHYGIPQKDSEIIFNLGNLLCRCLDYGLNETEIEDVKFTDDMAELIGGMVLQSSEFDEGIGDLDSLSESWESKRFSTCRNFKALIEITQFCEKRRLRRNVSESKKHYLNVCKALYIEASELKAFLGHVMCDFNIDRCDSFEKSQELAKLYLQDWASLWVRVMNELRLNTAKYREIFPEDYQYVTYEVSPLERKIRRRNLSFLPDDAEDMVYNFLRSRMTSLDSRADSVWELNRSGSLSSKEEIVSENNTKKIKLSIDKNLINKIESWNIENDVNNINFQQPNKVLIYNESYFDSSASTTNKTDHNLIVKTNDVMHSQGITFDSSFSKSLMDLDEIDLSREDDAFTDKKIGVSMIEILKIRQELTRSEFESSSDVNFINGKKCFTCRKVKFSIFQRARVCAICCKKCCLKCMVENFQIPYHLINTLPSNLNVTYGNRNLIYSKWNLDISDFHISRCYSTDNLIMHKRKNRILLNICVVCKELLESIEQERKTKRTTYLGLDN</sequence>
<protein>
    <submittedName>
        <fullName evidence="16 17">Protein spire homolog 1</fullName>
    </submittedName>
</protein>
<evidence type="ECO:0000256" key="5">
    <source>
        <dbReference type="ARBA" id="ARBA00022448"/>
    </source>
</evidence>
<gene>
    <name evidence="16 17 18" type="primary">LOC100206276</name>
</gene>
<dbReference type="Gene3D" id="1.10.510.10">
    <property type="entry name" value="Transferase(Phosphotransferase) domain 1"/>
    <property type="match status" value="1"/>
</dbReference>
<comment type="subcellular location">
    <subcellularLocation>
        <location evidence="3">Cell membrane</location>
        <topology evidence="3">Peripheral membrane protein</topology>
        <orientation evidence="3">Cytoplasmic side</orientation>
    </subcellularLocation>
    <subcellularLocation>
        <location evidence="2">Cytoplasm</location>
        <location evidence="2">Cytoskeleton</location>
    </subcellularLocation>
    <subcellularLocation>
        <location evidence="1">Cytoplasmic vesicle membrane</location>
        <topology evidence="1">Peripheral membrane protein</topology>
        <orientation evidence="1">Cytoplasmic side</orientation>
    </subcellularLocation>
</comment>
<dbReference type="GeneID" id="100206276"/>
<evidence type="ECO:0000256" key="10">
    <source>
        <dbReference type="ARBA" id="ARBA00023136"/>
    </source>
</evidence>
<evidence type="ECO:0000256" key="13">
    <source>
        <dbReference type="ARBA" id="ARBA00023329"/>
    </source>
</evidence>
<keyword evidence="15" id="KW-1185">Reference proteome</keyword>
<proteinExistence type="inferred from homology"/>
<evidence type="ECO:0000256" key="6">
    <source>
        <dbReference type="ARBA" id="ARBA00022475"/>
    </source>
</evidence>
<keyword evidence="7" id="KW-0963">Cytoplasm</keyword>
<evidence type="ECO:0000256" key="11">
    <source>
        <dbReference type="ARBA" id="ARBA00023203"/>
    </source>
</evidence>
<keyword evidence="5" id="KW-0813">Transport</keyword>
<keyword evidence="12" id="KW-0206">Cytoskeleton</keyword>
<keyword evidence="9" id="KW-0653">Protein transport</keyword>
<comment type="similarity">
    <text evidence="4">Belongs to the spire family.</text>
</comment>
<dbReference type="RefSeq" id="XP_065644760.1">
    <property type="nucleotide sequence ID" value="XM_065788688.1"/>
</dbReference>
<dbReference type="PROSITE" id="PS51377">
    <property type="entry name" value="KIND"/>
    <property type="match status" value="1"/>
</dbReference>
<dbReference type="PANTHER" id="PTHR21345:SF3">
    <property type="entry name" value="PROTEIN SPIRE"/>
    <property type="match status" value="1"/>
</dbReference>
<evidence type="ECO:0000256" key="3">
    <source>
        <dbReference type="ARBA" id="ARBA00004413"/>
    </source>
</evidence>
<evidence type="ECO:0000313" key="16">
    <source>
        <dbReference type="RefSeq" id="XP_065644758.1"/>
    </source>
</evidence>
<evidence type="ECO:0000256" key="12">
    <source>
        <dbReference type="ARBA" id="ARBA00023212"/>
    </source>
</evidence>
<evidence type="ECO:0000256" key="7">
    <source>
        <dbReference type="ARBA" id="ARBA00022490"/>
    </source>
</evidence>
<dbReference type="Proteomes" id="UP001652625">
    <property type="component" value="Chromosome 01"/>
</dbReference>
<evidence type="ECO:0000313" key="18">
    <source>
        <dbReference type="RefSeq" id="XP_065644760.1"/>
    </source>
</evidence>
<evidence type="ECO:0000256" key="8">
    <source>
        <dbReference type="ARBA" id="ARBA00022737"/>
    </source>
</evidence>
<evidence type="ECO:0000313" key="17">
    <source>
        <dbReference type="RefSeq" id="XP_065644759.1"/>
    </source>
</evidence>
<accession>A0ABM4B7C1</accession>
<evidence type="ECO:0000313" key="15">
    <source>
        <dbReference type="Proteomes" id="UP001652625"/>
    </source>
</evidence>
<keyword evidence="10" id="KW-0472">Membrane</keyword>
<dbReference type="InterPro" id="IPR029901">
    <property type="entry name" value="Spire"/>
</dbReference>
<reference evidence="15 16" key="1">
    <citation type="submission" date="2025-05" db="UniProtKB">
        <authorList>
            <consortium name="RefSeq"/>
        </authorList>
    </citation>
    <scope>NUCLEOTIDE SEQUENCE [LARGE SCALE GENOMIC DNA]</scope>
</reference>
<organism evidence="15 18">
    <name type="scientific">Hydra vulgaris</name>
    <name type="common">Hydra</name>
    <name type="synonym">Hydra attenuata</name>
    <dbReference type="NCBI Taxonomy" id="6087"/>
    <lineage>
        <taxon>Eukaryota</taxon>
        <taxon>Metazoa</taxon>
        <taxon>Cnidaria</taxon>
        <taxon>Hydrozoa</taxon>
        <taxon>Hydroidolina</taxon>
        <taxon>Anthoathecata</taxon>
        <taxon>Aplanulata</taxon>
        <taxon>Hydridae</taxon>
        <taxon>Hydra</taxon>
    </lineage>
</organism>
<dbReference type="PANTHER" id="PTHR21345">
    <property type="entry name" value="SPIRE"/>
    <property type="match status" value="1"/>
</dbReference>
<feature type="domain" description="KIND" evidence="14">
    <location>
        <begin position="1"/>
        <end position="188"/>
    </location>
</feature>
<keyword evidence="13" id="KW-0968">Cytoplasmic vesicle</keyword>
<dbReference type="RefSeq" id="XP_065644759.1">
    <property type="nucleotide sequence ID" value="XM_065788687.1"/>
</dbReference>
<dbReference type="InterPro" id="IPR011019">
    <property type="entry name" value="KIND_dom"/>
</dbReference>
<keyword evidence="6" id="KW-1003">Cell membrane</keyword>